<evidence type="ECO:0000256" key="6">
    <source>
        <dbReference type="SAM" id="SignalP"/>
    </source>
</evidence>
<dbReference type="Pfam" id="PF01476">
    <property type="entry name" value="LysM"/>
    <property type="match status" value="1"/>
</dbReference>
<dbReference type="Pfam" id="PF01832">
    <property type="entry name" value="Glucosaminidase"/>
    <property type="match status" value="1"/>
</dbReference>
<evidence type="ECO:0000256" key="3">
    <source>
        <dbReference type="ARBA" id="ARBA00022801"/>
    </source>
</evidence>
<dbReference type="GO" id="GO:0042742">
    <property type="term" value="P:defense response to bacterium"/>
    <property type="evidence" value="ECO:0007669"/>
    <property type="project" value="UniProtKB-KW"/>
</dbReference>
<evidence type="ECO:0000313" key="8">
    <source>
        <dbReference type="EMBL" id="GAK77480.1"/>
    </source>
</evidence>
<dbReference type="GO" id="GO:0031640">
    <property type="term" value="P:killing of cells of another organism"/>
    <property type="evidence" value="ECO:0007669"/>
    <property type="project" value="UniProtKB-KW"/>
</dbReference>
<dbReference type="InterPro" id="IPR018392">
    <property type="entry name" value="LysM"/>
</dbReference>
<evidence type="ECO:0000259" key="7">
    <source>
        <dbReference type="PROSITE" id="PS51782"/>
    </source>
</evidence>
<gene>
    <name evidence="8" type="ORF">JCM19296_3088</name>
</gene>
<feature type="chain" id="PRO_5001756769" description="Peptidoglycan hydrolase" evidence="6">
    <location>
        <begin position="24"/>
        <end position="283"/>
    </location>
</feature>
<dbReference type="Gene3D" id="1.10.530.10">
    <property type="match status" value="1"/>
</dbReference>
<dbReference type="SMART" id="SM00257">
    <property type="entry name" value="LysM"/>
    <property type="match status" value="1"/>
</dbReference>
<dbReference type="Gene3D" id="3.10.350.10">
    <property type="entry name" value="LysM domain"/>
    <property type="match status" value="1"/>
</dbReference>
<evidence type="ECO:0000256" key="1">
    <source>
        <dbReference type="ARBA" id="ARBA00022529"/>
    </source>
</evidence>
<dbReference type="InterPro" id="IPR036779">
    <property type="entry name" value="LysM_dom_sf"/>
</dbReference>
<organism evidence="8 9">
    <name type="scientific">Nonlabens ulvanivorans</name>
    <name type="common">Persicivirga ulvanivorans</name>
    <dbReference type="NCBI Taxonomy" id="906888"/>
    <lineage>
        <taxon>Bacteria</taxon>
        <taxon>Pseudomonadati</taxon>
        <taxon>Bacteroidota</taxon>
        <taxon>Flavobacteriia</taxon>
        <taxon>Flavobacteriales</taxon>
        <taxon>Flavobacteriaceae</taxon>
        <taxon>Nonlabens</taxon>
    </lineage>
</organism>
<keyword evidence="3" id="KW-0378">Hydrolase</keyword>
<dbReference type="SUPFAM" id="SSF54106">
    <property type="entry name" value="LysM domain"/>
    <property type="match status" value="1"/>
</dbReference>
<comment type="caution">
    <text evidence="8">The sequence shown here is derived from an EMBL/GenBank/DDBJ whole genome shotgun (WGS) entry which is preliminary data.</text>
</comment>
<evidence type="ECO:0000256" key="4">
    <source>
        <dbReference type="ARBA" id="ARBA00032108"/>
    </source>
</evidence>
<dbReference type="GO" id="GO:0004040">
    <property type="term" value="F:amidase activity"/>
    <property type="evidence" value="ECO:0007669"/>
    <property type="project" value="InterPro"/>
</dbReference>
<dbReference type="EMBL" id="BBLG01000009">
    <property type="protein sequence ID" value="GAK77480.1"/>
    <property type="molecule type" value="Genomic_DNA"/>
</dbReference>
<accession>A0A081DEY4</accession>
<evidence type="ECO:0000256" key="5">
    <source>
        <dbReference type="SAM" id="MobiDB-lite"/>
    </source>
</evidence>
<reference evidence="8 9" key="1">
    <citation type="journal article" date="2014" name="Genome Announc.">
        <title>Draft Genome Sequences of Marine Flavobacterium Nonlabens Strains NR17, NR24, NR27, NR32, NR33, and Ara13.</title>
        <authorList>
            <person name="Nakanishi M."/>
            <person name="Meirelles P."/>
            <person name="Suzuki R."/>
            <person name="Takatani N."/>
            <person name="Mino S."/>
            <person name="Suda W."/>
            <person name="Oshima K."/>
            <person name="Hattori M."/>
            <person name="Ohkuma M."/>
            <person name="Hosokawa M."/>
            <person name="Miyashita K."/>
            <person name="Thompson F.L."/>
            <person name="Niwa A."/>
            <person name="Sawabe T."/>
            <person name="Sawabe T."/>
        </authorList>
    </citation>
    <scope>NUCLEOTIDE SEQUENCE [LARGE SCALE GENOMIC DNA]</scope>
    <source>
        <strain evidence="9">JCM19296</strain>
    </source>
</reference>
<keyword evidence="6" id="KW-0732">Signal</keyword>
<dbReference type="PROSITE" id="PS51782">
    <property type="entry name" value="LYSM"/>
    <property type="match status" value="1"/>
</dbReference>
<feature type="signal peptide" evidence="6">
    <location>
        <begin position="1"/>
        <end position="23"/>
    </location>
</feature>
<keyword evidence="1" id="KW-0929">Antimicrobial</keyword>
<feature type="compositionally biased region" description="Basic and acidic residues" evidence="5">
    <location>
        <begin position="34"/>
        <end position="62"/>
    </location>
</feature>
<dbReference type="RefSeq" id="WP_042271804.1">
    <property type="nucleotide sequence ID" value="NZ_CP136694.1"/>
</dbReference>
<protein>
    <recommendedName>
        <fullName evidence="4">Peptidoglycan hydrolase</fullName>
    </recommendedName>
</protein>
<dbReference type="InterPro" id="IPR051056">
    <property type="entry name" value="Glycosyl_Hydrolase_73"/>
</dbReference>
<dbReference type="SMART" id="SM00047">
    <property type="entry name" value="LYZ2"/>
    <property type="match status" value="1"/>
</dbReference>
<dbReference type="Proteomes" id="UP000028980">
    <property type="component" value="Unassembled WGS sequence"/>
</dbReference>
<dbReference type="PANTHER" id="PTHR33308">
    <property type="entry name" value="PEPTIDOGLYCAN HYDROLASE FLGJ"/>
    <property type="match status" value="1"/>
</dbReference>
<dbReference type="AlphaFoldDB" id="A0A081DEY4"/>
<feature type="domain" description="LysM" evidence="7">
    <location>
        <begin position="233"/>
        <end position="276"/>
    </location>
</feature>
<name>A0A081DEY4_NONUL</name>
<feature type="region of interest" description="Disordered" evidence="5">
    <location>
        <begin position="28"/>
        <end position="62"/>
    </location>
</feature>
<dbReference type="PANTHER" id="PTHR33308:SF9">
    <property type="entry name" value="PEPTIDOGLYCAN HYDROLASE FLGJ"/>
    <property type="match status" value="1"/>
</dbReference>
<proteinExistence type="predicted"/>
<dbReference type="GeneID" id="90595126"/>
<keyword evidence="2" id="KW-0081">Bacteriolytic enzyme</keyword>
<sequence length="283" mass="32290">MKFKSILYIALISLFIASCGSNKKVVTTKKRDKTSKTRNDNQADEPQKTVVTKDEEKVTETIKPRSGDKVANYVNEFKGVAMKEMHLYKIPASITLAQGILESGSGFGRLSVEANNHFGIKCHTAWTGERIYHDDDEDQECFRKYVSPDYSYRDHSLFLTQRKRYASLFKLEKDDYKGWAYGLRKAGYATDKKYPQKLISLIERYELYQYDAIVLGNPVKTYTETTTSTDKTENHIVKSGDTLYGIAKKYNITVAQLKTYNSLKSTTLSIGQVLIVKPISKDF</sequence>
<dbReference type="PROSITE" id="PS51257">
    <property type="entry name" value="PROKAR_LIPOPROTEIN"/>
    <property type="match status" value="1"/>
</dbReference>
<evidence type="ECO:0000313" key="9">
    <source>
        <dbReference type="Proteomes" id="UP000028980"/>
    </source>
</evidence>
<dbReference type="InterPro" id="IPR002901">
    <property type="entry name" value="MGlyc_endo_b_GlcNAc-like_dom"/>
</dbReference>
<evidence type="ECO:0000256" key="2">
    <source>
        <dbReference type="ARBA" id="ARBA00022638"/>
    </source>
</evidence>
<dbReference type="CDD" id="cd00118">
    <property type="entry name" value="LysM"/>
    <property type="match status" value="1"/>
</dbReference>